<evidence type="ECO:0000256" key="1">
    <source>
        <dbReference type="ARBA" id="ARBA00022908"/>
    </source>
</evidence>
<reference evidence="4" key="1">
    <citation type="submission" date="2022-02" db="EMBL/GenBank/DDBJ databases">
        <title>Emergence and expansion in Europe of a Vibrio aestuarianus clonal complex pathogenic for oysters.</title>
        <authorList>
            <person name="Mesnil A."/>
            <person name="Travers M.-A."/>
        </authorList>
    </citation>
    <scope>NUCLEOTIDE SEQUENCE</scope>
    <source>
        <strain evidence="4">19_064_11T1</strain>
    </source>
</reference>
<sequence>MVKVTRIARCRYGRELLNWLNRACARNVTELTQQDVATYVYQRSVKLTPGTITTMVSALGCFVSYLSSTGQCSIPLPIYIPRPKPIYEIPAYQALTTQEIKSILQSFDLNTSVGKRDYCLARCMTELGLRTDDAARISLDNIDWRHQVLTLDPGKNHRQHRLPIPDLLLEAMVDYVQNGRPSTTGRALFVYHRAPLGQAVTAATVRGVIRRAFVRAGIAGDRHQVHRFRHTMATRLLSSGQTIKSIADVLGHQSYEASNRYTHVDIDNLSDVAMPWPQGDEI</sequence>
<keyword evidence="1" id="KW-0229">DNA integration</keyword>
<dbReference type="RefSeq" id="WP_176312736.1">
    <property type="nucleotide sequence ID" value="NZ_JAKNBA010000045.1"/>
</dbReference>
<dbReference type="PANTHER" id="PTHR30349">
    <property type="entry name" value="PHAGE INTEGRASE-RELATED"/>
    <property type="match status" value="1"/>
</dbReference>
<name>A0A9X4F0Y5_9VIBR</name>
<proteinExistence type="predicted"/>
<comment type="caution">
    <text evidence="4">The sequence shown here is derived from an EMBL/GenBank/DDBJ whole genome shotgun (WGS) entry which is preliminary data.</text>
</comment>
<dbReference type="EMBL" id="JAKNBA010000045">
    <property type="protein sequence ID" value="MDE1243933.1"/>
    <property type="molecule type" value="Genomic_DNA"/>
</dbReference>
<keyword evidence="2" id="KW-0233">DNA recombination</keyword>
<dbReference type="InterPro" id="IPR011010">
    <property type="entry name" value="DNA_brk_join_enz"/>
</dbReference>
<dbReference type="InterPro" id="IPR002104">
    <property type="entry name" value="Integrase_catalytic"/>
</dbReference>
<dbReference type="Gene3D" id="1.10.443.10">
    <property type="entry name" value="Intergrase catalytic core"/>
    <property type="match status" value="1"/>
</dbReference>
<evidence type="ECO:0000313" key="4">
    <source>
        <dbReference type="EMBL" id="MDE1243933.1"/>
    </source>
</evidence>
<dbReference type="SUPFAM" id="SSF56349">
    <property type="entry name" value="DNA breaking-rejoining enzymes"/>
    <property type="match status" value="1"/>
</dbReference>
<dbReference type="PROSITE" id="PS51898">
    <property type="entry name" value="TYR_RECOMBINASE"/>
    <property type="match status" value="1"/>
</dbReference>
<dbReference type="InterPro" id="IPR013762">
    <property type="entry name" value="Integrase-like_cat_sf"/>
</dbReference>
<evidence type="ECO:0000256" key="2">
    <source>
        <dbReference type="ARBA" id="ARBA00023172"/>
    </source>
</evidence>
<evidence type="ECO:0000313" key="5">
    <source>
        <dbReference type="Proteomes" id="UP001140979"/>
    </source>
</evidence>
<protein>
    <submittedName>
        <fullName evidence="4">Tyrosine-type recombinase/integrase</fullName>
    </submittedName>
</protein>
<evidence type="ECO:0000259" key="3">
    <source>
        <dbReference type="PROSITE" id="PS51898"/>
    </source>
</evidence>
<dbReference type="InterPro" id="IPR050090">
    <property type="entry name" value="Tyrosine_recombinase_XerCD"/>
</dbReference>
<accession>A0A9X4F0Y5</accession>
<dbReference type="GO" id="GO:0006310">
    <property type="term" value="P:DNA recombination"/>
    <property type="evidence" value="ECO:0007669"/>
    <property type="project" value="UniProtKB-KW"/>
</dbReference>
<dbReference type="AlphaFoldDB" id="A0A9X4F0Y5"/>
<dbReference type="GO" id="GO:0015074">
    <property type="term" value="P:DNA integration"/>
    <property type="evidence" value="ECO:0007669"/>
    <property type="project" value="UniProtKB-KW"/>
</dbReference>
<dbReference type="Pfam" id="PF00589">
    <property type="entry name" value="Phage_integrase"/>
    <property type="match status" value="1"/>
</dbReference>
<feature type="domain" description="Tyr recombinase" evidence="3">
    <location>
        <begin position="90"/>
        <end position="274"/>
    </location>
</feature>
<dbReference type="PANTHER" id="PTHR30349:SF64">
    <property type="entry name" value="PROPHAGE INTEGRASE INTD-RELATED"/>
    <property type="match status" value="1"/>
</dbReference>
<dbReference type="GO" id="GO:0003677">
    <property type="term" value="F:DNA binding"/>
    <property type="evidence" value="ECO:0007669"/>
    <property type="project" value="InterPro"/>
</dbReference>
<dbReference type="Proteomes" id="UP001140979">
    <property type="component" value="Unassembled WGS sequence"/>
</dbReference>
<gene>
    <name evidence="4" type="ORF">L9W94_17675</name>
</gene>
<organism evidence="4 5">
    <name type="scientific">Vibrio aestuarianus</name>
    <dbReference type="NCBI Taxonomy" id="28171"/>
    <lineage>
        <taxon>Bacteria</taxon>
        <taxon>Pseudomonadati</taxon>
        <taxon>Pseudomonadota</taxon>
        <taxon>Gammaproteobacteria</taxon>
        <taxon>Vibrionales</taxon>
        <taxon>Vibrionaceae</taxon>
        <taxon>Vibrio</taxon>
    </lineage>
</organism>